<accession>A0A212JXT2</accession>
<dbReference type="AlphaFoldDB" id="A0A212JXT2"/>
<evidence type="ECO:0000313" key="1">
    <source>
        <dbReference type="EMBL" id="SBW04188.1"/>
    </source>
</evidence>
<dbReference type="EMBL" id="FLUO01000001">
    <property type="protein sequence ID" value="SBW04188.1"/>
    <property type="molecule type" value="Genomic_DNA"/>
</dbReference>
<reference evidence="1" key="1">
    <citation type="submission" date="2016-04" db="EMBL/GenBank/DDBJ databases">
        <authorList>
            <person name="Evans L.H."/>
            <person name="Alamgir A."/>
            <person name="Owens N."/>
            <person name="Weber N.D."/>
            <person name="Virtaneva K."/>
            <person name="Barbian K."/>
            <person name="Babar A."/>
            <person name="Rosenke K."/>
        </authorList>
    </citation>
    <scope>NUCLEOTIDE SEQUENCE</scope>
    <source>
        <strain evidence="1">86</strain>
    </source>
</reference>
<name>A0A212JXT2_9PROT</name>
<proteinExistence type="predicted"/>
<organism evidence="1">
    <name type="scientific">uncultured Alphaproteobacteria bacterium</name>
    <dbReference type="NCBI Taxonomy" id="91750"/>
    <lineage>
        <taxon>Bacteria</taxon>
        <taxon>Pseudomonadati</taxon>
        <taxon>Pseudomonadota</taxon>
        <taxon>Alphaproteobacteria</taxon>
        <taxon>environmental samples</taxon>
    </lineage>
</organism>
<protein>
    <submittedName>
        <fullName evidence="1">Uncharacterized protein</fullName>
    </submittedName>
</protein>
<sequence>MICLYTSIHQAGFGGRQGCLRLCHAKPVRLRIKFCQDLAAGEPFTHVDVQLGDPSSCFKS</sequence>
<gene>
    <name evidence="1" type="ORF">KL86APRO_11821</name>
</gene>